<comment type="pathway">
    <text evidence="5">Amino-acid biosynthesis; L-leucine biosynthesis; L-leucine from 3-methyl-2-oxobutanoate: step 4/4.</text>
</comment>
<dbReference type="STRING" id="413434.SAMN04488132_1078"/>
<keyword evidence="7 18" id="KW-0032">Aminotransferase</keyword>
<proteinExistence type="inferred from homology"/>
<gene>
    <name evidence="19" type="ORF">SAMN04488132_1078</name>
</gene>
<keyword evidence="9 18" id="KW-0808">Transferase</keyword>
<dbReference type="Gene3D" id="3.30.470.10">
    <property type="match status" value="1"/>
</dbReference>
<evidence type="ECO:0000256" key="11">
    <source>
        <dbReference type="ARBA" id="ARBA00023304"/>
    </source>
</evidence>
<dbReference type="InterPro" id="IPR033939">
    <property type="entry name" value="BCAT_family"/>
</dbReference>
<evidence type="ECO:0000256" key="15">
    <source>
        <dbReference type="PIRSR" id="PIRSR006468-1"/>
    </source>
</evidence>
<comment type="function">
    <text evidence="2">Acts on leucine, isoleucine and valine.</text>
</comment>
<dbReference type="GO" id="GO:0052655">
    <property type="term" value="F:L-valine-2-oxoglutarate transaminase activity"/>
    <property type="evidence" value="ECO:0007669"/>
    <property type="project" value="RHEA"/>
</dbReference>
<evidence type="ECO:0000313" key="19">
    <source>
        <dbReference type="EMBL" id="SJZ96073.1"/>
    </source>
</evidence>
<keyword evidence="20" id="KW-1185">Reference proteome</keyword>
<feature type="modified residue" description="N6-(pyridoxal phosphate)lysine" evidence="15">
    <location>
        <position position="195"/>
    </location>
</feature>
<comment type="similarity">
    <text evidence="6 16">Belongs to the class-IV pyridoxal-phosphate-dependent aminotransferase family.</text>
</comment>
<organism evidence="19 20">
    <name type="scientific">Sediminibacterium ginsengisoli</name>
    <dbReference type="NCBI Taxonomy" id="413434"/>
    <lineage>
        <taxon>Bacteria</taxon>
        <taxon>Pseudomonadati</taxon>
        <taxon>Bacteroidota</taxon>
        <taxon>Chitinophagia</taxon>
        <taxon>Chitinophagales</taxon>
        <taxon>Chitinophagaceae</taxon>
        <taxon>Sediminibacterium</taxon>
    </lineage>
</organism>
<evidence type="ECO:0000256" key="12">
    <source>
        <dbReference type="ARBA" id="ARBA00048212"/>
    </source>
</evidence>
<dbReference type="GO" id="GO:0009099">
    <property type="term" value="P:L-valine biosynthetic process"/>
    <property type="evidence" value="ECO:0007669"/>
    <property type="project" value="UniProtKB-UniPathway"/>
</dbReference>
<evidence type="ECO:0000256" key="16">
    <source>
        <dbReference type="RuleBase" id="RU004106"/>
    </source>
</evidence>
<dbReference type="InterPro" id="IPR036038">
    <property type="entry name" value="Aminotransferase-like"/>
</dbReference>
<dbReference type="PROSITE" id="PS00770">
    <property type="entry name" value="AA_TRANSFER_CLASS_4"/>
    <property type="match status" value="1"/>
</dbReference>
<evidence type="ECO:0000256" key="6">
    <source>
        <dbReference type="ARBA" id="ARBA00009320"/>
    </source>
</evidence>
<dbReference type="NCBIfam" id="TIGR01123">
    <property type="entry name" value="ilvE_II"/>
    <property type="match status" value="1"/>
</dbReference>
<dbReference type="PANTHER" id="PTHR11825">
    <property type="entry name" value="SUBGROUP IIII AMINOTRANSFERASE"/>
    <property type="match status" value="1"/>
</dbReference>
<comment type="catalytic activity">
    <reaction evidence="13 18">
        <text>L-isoleucine + 2-oxoglutarate = (S)-3-methyl-2-oxopentanoate + L-glutamate</text>
        <dbReference type="Rhea" id="RHEA:24801"/>
        <dbReference type="ChEBI" id="CHEBI:16810"/>
        <dbReference type="ChEBI" id="CHEBI:29985"/>
        <dbReference type="ChEBI" id="CHEBI:35146"/>
        <dbReference type="ChEBI" id="CHEBI:58045"/>
        <dbReference type="EC" id="2.6.1.42"/>
    </reaction>
</comment>
<comment type="catalytic activity">
    <reaction evidence="12 18">
        <text>L-valine + 2-oxoglutarate = 3-methyl-2-oxobutanoate + L-glutamate</text>
        <dbReference type="Rhea" id="RHEA:24813"/>
        <dbReference type="ChEBI" id="CHEBI:11851"/>
        <dbReference type="ChEBI" id="CHEBI:16810"/>
        <dbReference type="ChEBI" id="CHEBI:29985"/>
        <dbReference type="ChEBI" id="CHEBI:57762"/>
        <dbReference type="EC" id="2.6.1.42"/>
    </reaction>
</comment>
<evidence type="ECO:0000256" key="1">
    <source>
        <dbReference type="ARBA" id="ARBA00001933"/>
    </source>
</evidence>
<dbReference type="InterPro" id="IPR043131">
    <property type="entry name" value="BCAT-like_N"/>
</dbReference>
<keyword evidence="11 18" id="KW-0100">Branched-chain amino acid biosynthesis</keyword>
<comment type="pathway">
    <text evidence="4">Amino-acid biosynthesis; L-valine biosynthesis; L-valine from pyruvate: step 4/4.</text>
</comment>
<evidence type="ECO:0000256" key="14">
    <source>
        <dbReference type="ARBA" id="ARBA00049229"/>
    </source>
</evidence>
<name>A0A1T4PX50_9BACT</name>
<comment type="cofactor">
    <cofactor evidence="1 17">
        <name>pyridoxal 5'-phosphate</name>
        <dbReference type="ChEBI" id="CHEBI:597326"/>
    </cofactor>
</comment>
<dbReference type="NCBIfam" id="NF009897">
    <property type="entry name" value="PRK13357.1"/>
    <property type="match status" value="1"/>
</dbReference>
<comment type="catalytic activity">
    <reaction evidence="14 18">
        <text>L-leucine + 2-oxoglutarate = 4-methyl-2-oxopentanoate + L-glutamate</text>
        <dbReference type="Rhea" id="RHEA:18321"/>
        <dbReference type="ChEBI" id="CHEBI:16810"/>
        <dbReference type="ChEBI" id="CHEBI:17865"/>
        <dbReference type="ChEBI" id="CHEBI:29985"/>
        <dbReference type="ChEBI" id="CHEBI:57427"/>
        <dbReference type="EC" id="2.6.1.42"/>
    </reaction>
</comment>
<evidence type="ECO:0000256" key="8">
    <source>
        <dbReference type="ARBA" id="ARBA00022605"/>
    </source>
</evidence>
<evidence type="ECO:0000313" key="20">
    <source>
        <dbReference type="Proteomes" id="UP000190888"/>
    </source>
</evidence>
<dbReference type="OrthoDB" id="9804984at2"/>
<evidence type="ECO:0000256" key="2">
    <source>
        <dbReference type="ARBA" id="ARBA00003109"/>
    </source>
</evidence>
<evidence type="ECO:0000256" key="3">
    <source>
        <dbReference type="ARBA" id="ARBA00004824"/>
    </source>
</evidence>
<dbReference type="InterPro" id="IPR001544">
    <property type="entry name" value="Aminotrans_IV"/>
</dbReference>
<dbReference type="GO" id="GO:0052656">
    <property type="term" value="F:L-isoleucine-2-oxoglutarate transaminase activity"/>
    <property type="evidence" value="ECO:0007669"/>
    <property type="project" value="RHEA"/>
</dbReference>
<dbReference type="RefSeq" id="WP_078831790.1">
    <property type="nucleotide sequence ID" value="NZ_FUWH01000007.1"/>
</dbReference>
<dbReference type="InterPro" id="IPR005786">
    <property type="entry name" value="B_amino_transII"/>
</dbReference>
<dbReference type="UniPathway" id="UPA00047">
    <property type="reaction ID" value="UER00058"/>
</dbReference>
<dbReference type="AlphaFoldDB" id="A0A1T4PX50"/>
<evidence type="ECO:0000256" key="17">
    <source>
        <dbReference type="RuleBase" id="RU004516"/>
    </source>
</evidence>
<evidence type="ECO:0000256" key="9">
    <source>
        <dbReference type="ARBA" id="ARBA00022679"/>
    </source>
</evidence>
<dbReference type="EC" id="2.6.1.42" evidence="18"/>
<evidence type="ECO:0000256" key="7">
    <source>
        <dbReference type="ARBA" id="ARBA00022576"/>
    </source>
</evidence>
<dbReference type="GO" id="GO:0009097">
    <property type="term" value="P:isoleucine biosynthetic process"/>
    <property type="evidence" value="ECO:0007669"/>
    <property type="project" value="UniProtKB-UniPathway"/>
</dbReference>
<keyword evidence="10 17" id="KW-0663">Pyridoxal phosphate</keyword>
<dbReference type="SUPFAM" id="SSF56752">
    <property type="entry name" value="D-aminoacid aminotransferase-like PLP-dependent enzymes"/>
    <property type="match status" value="1"/>
</dbReference>
<keyword evidence="8 18" id="KW-0028">Amino-acid biosynthesis</keyword>
<reference evidence="19 20" key="1">
    <citation type="submission" date="2017-02" db="EMBL/GenBank/DDBJ databases">
        <authorList>
            <person name="Peterson S.W."/>
        </authorList>
    </citation>
    <scope>NUCLEOTIDE SEQUENCE [LARGE SCALE GENOMIC DNA]</scope>
    <source>
        <strain evidence="19 20">DSM 22335</strain>
    </source>
</reference>
<dbReference type="Proteomes" id="UP000190888">
    <property type="component" value="Unassembled WGS sequence"/>
</dbReference>
<evidence type="ECO:0000256" key="10">
    <source>
        <dbReference type="ARBA" id="ARBA00022898"/>
    </source>
</evidence>
<accession>A0A1T4PX50</accession>
<dbReference type="InterPro" id="IPR043132">
    <property type="entry name" value="BCAT-like_C"/>
</dbReference>
<dbReference type="Gene3D" id="3.20.10.10">
    <property type="entry name" value="D-amino Acid Aminotransferase, subunit A, domain 2"/>
    <property type="match status" value="1"/>
</dbReference>
<dbReference type="InterPro" id="IPR018300">
    <property type="entry name" value="Aminotrans_IV_CS"/>
</dbReference>
<evidence type="ECO:0000256" key="13">
    <source>
        <dbReference type="ARBA" id="ARBA00048798"/>
    </source>
</evidence>
<dbReference type="CDD" id="cd01557">
    <property type="entry name" value="BCAT_beta_family"/>
    <property type="match status" value="1"/>
</dbReference>
<dbReference type="PIRSF" id="PIRSF006468">
    <property type="entry name" value="BCAT1"/>
    <property type="match status" value="1"/>
</dbReference>
<evidence type="ECO:0000256" key="4">
    <source>
        <dbReference type="ARBA" id="ARBA00004931"/>
    </source>
</evidence>
<dbReference type="PANTHER" id="PTHR11825:SF44">
    <property type="entry name" value="BRANCHED-CHAIN-AMINO-ACID AMINOTRANSFERASE"/>
    <property type="match status" value="1"/>
</dbReference>
<dbReference type="EMBL" id="FUWH01000007">
    <property type="protein sequence ID" value="SJZ96073.1"/>
    <property type="molecule type" value="Genomic_DNA"/>
</dbReference>
<sequence length="354" mass="40261">MTAAQVINITKVETSKLNDLSLENIPFGRYFSDHMLEADYENGEWKNVEIKPYQPLLFDPSLAAFHYGQAIFEGIKAYKSESGEAFIFRPYDNFRRFNVSAERMCMPTVPEEIFIEGMRQLIEIDKNWIPARKDHSLYIRPFMISTDTMLGVKPSETYKFMIILSPTGPYYATPMKINVEERFTRAAPGGVGFSKNAGNYGGSMKAAREANKQGYDQVLWTDAVEHKWLQEVGMMNVFFLVNGVALTPSLEEGTILQGVTRDSVITLLKEAGIPVEERRISIDELITAYKAGQLQEVFGTGTAATIAYIKELKYKDEVMTFDTDSWKTAPFLRKQLGEIRESAIPDTHNWMFKI</sequence>
<dbReference type="GO" id="GO:0052654">
    <property type="term" value="F:L-leucine-2-oxoglutarate transaminase activity"/>
    <property type="evidence" value="ECO:0007669"/>
    <property type="project" value="RHEA"/>
</dbReference>
<dbReference type="GO" id="GO:0009098">
    <property type="term" value="P:L-leucine biosynthetic process"/>
    <property type="evidence" value="ECO:0007669"/>
    <property type="project" value="UniProtKB-UniPathway"/>
</dbReference>
<protein>
    <recommendedName>
        <fullName evidence="18">Branched-chain-amino-acid aminotransferase</fullName>
        <ecNumber evidence="18">2.6.1.42</ecNumber>
    </recommendedName>
</protein>
<evidence type="ECO:0000256" key="18">
    <source>
        <dbReference type="RuleBase" id="RU004517"/>
    </source>
</evidence>
<dbReference type="Pfam" id="PF01063">
    <property type="entry name" value="Aminotran_4"/>
    <property type="match status" value="1"/>
</dbReference>
<dbReference type="UniPathway" id="UPA00048">
    <property type="reaction ID" value="UER00073"/>
</dbReference>
<comment type="pathway">
    <text evidence="3">Amino-acid biosynthesis; L-isoleucine biosynthesis; L-isoleucine from 2-oxobutanoate: step 4/4.</text>
</comment>
<evidence type="ECO:0000256" key="5">
    <source>
        <dbReference type="ARBA" id="ARBA00005072"/>
    </source>
</evidence>
<dbReference type="UniPathway" id="UPA00049">
    <property type="reaction ID" value="UER00062"/>
</dbReference>